<evidence type="ECO:0000313" key="2">
    <source>
        <dbReference type="Proteomes" id="UP000789860"/>
    </source>
</evidence>
<evidence type="ECO:0000313" key="1">
    <source>
        <dbReference type="EMBL" id="CAG8440142.1"/>
    </source>
</evidence>
<proteinExistence type="predicted"/>
<reference evidence="1" key="1">
    <citation type="submission" date="2021-06" db="EMBL/GenBank/DDBJ databases">
        <authorList>
            <person name="Kallberg Y."/>
            <person name="Tangrot J."/>
            <person name="Rosling A."/>
        </authorList>
    </citation>
    <scope>NUCLEOTIDE SEQUENCE</scope>
    <source>
        <strain evidence="1">AU212A</strain>
    </source>
</reference>
<feature type="non-terminal residue" evidence="1">
    <location>
        <position position="47"/>
    </location>
</feature>
<dbReference type="EMBL" id="CAJVPM010000281">
    <property type="protein sequence ID" value="CAG8440142.1"/>
    <property type="molecule type" value="Genomic_DNA"/>
</dbReference>
<gene>
    <name evidence="1" type="ORF">SCALOS_LOCUS559</name>
</gene>
<comment type="caution">
    <text evidence="1">The sequence shown here is derived from an EMBL/GenBank/DDBJ whole genome shotgun (WGS) entry which is preliminary data.</text>
</comment>
<keyword evidence="2" id="KW-1185">Reference proteome</keyword>
<accession>A0ACA9JX09</accession>
<organism evidence="1 2">
    <name type="scientific">Scutellospora calospora</name>
    <dbReference type="NCBI Taxonomy" id="85575"/>
    <lineage>
        <taxon>Eukaryota</taxon>
        <taxon>Fungi</taxon>
        <taxon>Fungi incertae sedis</taxon>
        <taxon>Mucoromycota</taxon>
        <taxon>Glomeromycotina</taxon>
        <taxon>Glomeromycetes</taxon>
        <taxon>Diversisporales</taxon>
        <taxon>Gigasporaceae</taxon>
        <taxon>Scutellospora</taxon>
    </lineage>
</organism>
<dbReference type="Proteomes" id="UP000789860">
    <property type="component" value="Unassembled WGS sequence"/>
</dbReference>
<sequence length="47" mass="5270">MLPTSSSGSPTWMADMTYNPGTNEELLTPVTPVNNQQTFQDFAMWTM</sequence>
<name>A0ACA9JX09_9GLOM</name>
<protein>
    <submittedName>
        <fullName evidence="1">9300_t:CDS:1</fullName>
    </submittedName>
</protein>